<dbReference type="CDD" id="cd13131">
    <property type="entry name" value="MATE_NorM_like"/>
    <property type="match status" value="1"/>
</dbReference>
<keyword evidence="3" id="KW-0050">Antiport</keyword>
<accession>A0ABR7X5H9</accession>
<feature type="transmembrane region" description="Helical" evidence="10">
    <location>
        <begin position="254"/>
        <end position="274"/>
    </location>
</feature>
<feature type="transmembrane region" description="Helical" evidence="10">
    <location>
        <begin position="97"/>
        <end position="119"/>
    </location>
</feature>
<evidence type="ECO:0000256" key="10">
    <source>
        <dbReference type="SAM" id="Phobius"/>
    </source>
</evidence>
<dbReference type="InterPro" id="IPR050222">
    <property type="entry name" value="MATE_MdtK"/>
</dbReference>
<dbReference type="Pfam" id="PF01554">
    <property type="entry name" value="MatE"/>
    <property type="match status" value="2"/>
</dbReference>
<feature type="transmembrane region" description="Helical" evidence="10">
    <location>
        <begin position="58"/>
        <end position="77"/>
    </location>
</feature>
<keyword evidence="12" id="KW-1185">Reference proteome</keyword>
<evidence type="ECO:0000313" key="11">
    <source>
        <dbReference type="EMBL" id="MBD1384870.1"/>
    </source>
</evidence>
<dbReference type="InterPro" id="IPR048279">
    <property type="entry name" value="MdtK-like"/>
</dbReference>
<proteinExistence type="predicted"/>
<dbReference type="PANTHER" id="PTHR43298">
    <property type="entry name" value="MULTIDRUG RESISTANCE PROTEIN NORM-RELATED"/>
    <property type="match status" value="1"/>
</dbReference>
<keyword evidence="2" id="KW-0813">Transport</keyword>
<protein>
    <recommendedName>
        <fullName evidence="9">Multidrug-efflux transporter</fullName>
    </recommendedName>
</protein>
<dbReference type="InterPro" id="IPR002528">
    <property type="entry name" value="MATE_fam"/>
</dbReference>
<keyword evidence="6 10" id="KW-1133">Transmembrane helix</keyword>
<gene>
    <name evidence="11" type="ORF">IDJ75_06240</name>
</gene>
<feature type="transmembrane region" description="Helical" evidence="10">
    <location>
        <begin position="164"/>
        <end position="188"/>
    </location>
</feature>
<dbReference type="RefSeq" id="WP_191174713.1">
    <property type="nucleotide sequence ID" value="NZ_JACWMW010000001.1"/>
</dbReference>
<keyword evidence="4" id="KW-1003">Cell membrane</keyword>
<comment type="subcellular location">
    <subcellularLocation>
        <location evidence="1">Cell membrane</location>
        <topology evidence="1">Multi-pass membrane protein</topology>
    </subcellularLocation>
</comment>
<feature type="transmembrane region" description="Helical" evidence="10">
    <location>
        <begin position="393"/>
        <end position="415"/>
    </location>
</feature>
<evidence type="ECO:0000256" key="1">
    <source>
        <dbReference type="ARBA" id="ARBA00004651"/>
    </source>
</evidence>
<evidence type="ECO:0000256" key="5">
    <source>
        <dbReference type="ARBA" id="ARBA00022692"/>
    </source>
</evidence>
<evidence type="ECO:0000256" key="6">
    <source>
        <dbReference type="ARBA" id="ARBA00022989"/>
    </source>
</evidence>
<evidence type="ECO:0000256" key="8">
    <source>
        <dbReference type="ARBA" id="ARBA00023136"/>
    </source>
</evidence>
<organism evidence="11 12">
    <name type="scientific">Mucilaginibacter rigui</name>
    <dbReference type="NCBI Taxonomy" id="534635"/>
    <lineage>
        <taxon>Bacteria</taxon>
        <taxon>Pseudomonadati</taxon>
        <taxon>Bacteroidota</taxon>
        <taxon>Sphingobacteriia</taxon>
        <taxon>Sphingobacteriales</taxon>
        <taxon>Sphingobacteriaceae</taxon>
        <taxon>Mucilaginibacter</taxon>
    </lineage>
</organism>
<evidence type="ECO:0000256" key="2">
    <source>
        <dbReference type="ARBA" id="ARBA00022448"/>
    </source>
</evidence>
<feature type="transmembrane region" description="Helical" evidence="10">
    <location>
        <begin position="323"/>
        <end position="342"/>
    </location>
</feature>
<feature type="transmembrane region" description="Helical" evidence="10">
    <location>
        <begin position="280"/>
        <end position="302"/>
    </location>
</feature>
<reference evidence="11 12" key="1">
    <citation type="submission" date="2020-09" db="EMBL/GenBank/DDBJ databases">
        <title>Novel species of Mucilaginibacter isolated from a glacier on the Tibetan Plateau.</title>
        <authorList>
            <person name="Liu Q."/>
            <person name="Xin Y.-H."/>
        </authorList>
    </citation>
    <scope>NUCLEOTIDE SEQUENCE [LARGE SCALE GENOMIC DNA]</scope>
    <source>
        <strain evidence="11 12">CGMCC 1.13878</strain>
    </source>
</reference>
<evidence type="ECO:0000256" key="4">
    <source>
        <dbReference type="ARBA" id="ARBA00022475"/>
    </source>
</evidence>
<dbReference type="EMBL" id="JACWMW010000001">
    <property type="protein sequence ID" value="MBD1384870.1"/>
    <property type="molecule type" value="Genomic_DNA"/>
</dbReference>
<keyword evidence="8 10" id="KW-0472">Membrane</keyword>
<feature type="transmembrane region" description="Helical" evidence="10">
    <location>
        <begin position="354"/>
        <end position="372"/>
    </location>
</feature>
<name>A0ABR7X5H9_9SPHI</name>
<sequence length="459" mass="50264">MKALYQKYRSYYRDSLKLAIPVVISQLGHTLVQTSDSIIVGHFAGTTALAAVSLVNSLFLVPLVIGMGISYGITPLIAQNNGRGNFAECGRLLSNSFFLNIITGIILFCAIYFGVILFIDKLHQAPEVVVQAKPYLFLLSLSIIPLMVFSTFKQFAEGLGFTKQAMLVSIWGNILNIILGIIFVKGLFGVKPMGIKGVGYSTLIDRSVMAVVMAIYVFRSPIFKKYLKDFAIRNMDRMRGLQIMKIGTPVAMQYVFEVGAFGGAALIIGSIGMIEQAAHQVAISLAAMTYMMASGISSAAAIRSGNYFGSGNHKELRLSAISNYHIVIVFMSFTAIIFTLFNQYFPWIYTSDKTVITIAAQLLIVAAFFQLFDGTQVVGLGILRGMGDVNMPTVITFISYWVIGLPIAYLLGIHFSFGVMGVWYGLVLGLMASSIMLFLRFQKISKSNDLIIVDDIASV</sequence>
<dbReference type="PIRSF" id="PIRSF006603">
    <property type="entry name" value="DinF"/>
    <property type="match status" value="1"/>
</dbReference>
<evidence type="ECO:0000313" key="12">
    <source>
        <dbReference type="Proteomes" id="UP000618754"/>
    </source>
</evidence>
<keyword evidence="7" id="KW-0406">Ion transport</keyword>
<dbReference type="Proteomes" id="UP000618754">
    <property type="component" value="Unassembled WGS sequence"/>
</dbReference>
<evidence type="ECO:0000256" key="9">
    <source>
        <dbReference type="ARBA" id="ARBA00031636"/>
    </source>
</evidence>
<feature type="transmembrane region" description="Helical" evidence="10">
    <location>
        <begin position="421"/>
        <end position="439"/>
    </location>
</feature>
<feature type="transmembrane region" description="Helical" evidence="10">
    <location>
        <begin position="134"/>
        <end position="152"/>
    </location>
</feature>
<keyword evidence="5 10" id="KW-0812">Transmembrane</keyword>
<dbReference type="NCBIfam" id="TIGR00797">
    <property type="entry name" value="matE"/>
    <property type="match status" value="1"/>
</dbReference>
<comment type="caution">
    <text evidence="11">The sequence shown here is derived from an EMBL/GenBank/DDBJ whole genome shotgun (WGS) entry which is preliminary data.</text>
</comment>
<dbReference type="PANTHER" id="PTHR43298:SF2">
    <property type="entry name" value="FMN_FAD EXPORTER YEEO-RELATED"/>
    <property type="match status" value="1"/>
</dbReference>
<evidence type="ECO:0000256" key="3">
    <source>
        <dbReference type="ARBA" id="ARBA00022449"/>
    </source>
</evidence>
<evidence type="ECO:0000256" key="7">
    <source>
        <dbReference type="ARBA" id="ARBA00023065"/>
    </source>
</evidence>